<reference evidence="1 2" key="1">
    <citation type="submission" date="2015-07" db="EMBL/GenBank/DDBJ databases">
        <title>Comparative genomics of the Sigatoka disease complex on banana suggests a link between parallel evolutionary changes in Pseudocercospora fijiensis and Pseudocercospora eumusae and increased virulence on the banana host.</title>
        <authorList>
            <person name="Chang T.-C."/>
            <person name="Salvucci A."/>
            <person name="Crous P.W."/>
            <person name="Stergiopoulos I."/>
        </authorList>
    </citation>
    <scope>NUCLEOTIDE SEQUENCE [LARGE SCALE GENOMIC DNA]</scope>
    <source>
        <strain evidence="1 2">CBS 116634</strain>
    </source>
</reference>
<sequence>MATGANQLIWAIFGTDARQKATMAATAMNAAVHAPCSDSAFRHVETDTKAEPAVKMQKLPAIWLDQVAILATMSRTKTPGMRPKVSKAPGIERAPMPTWVFIMRNAASFQPVYSTNIISTNSTRVSSKSHHHQNY</sequence>
<gene>
    <name evidence="1" type="ORF">AC579_8283</name>
</gene>
<evidence type="ECO:0000313" key="2">
    <source>
        <dbReference type="Proteomes" id="UP000073492"/>
    </source>
</evidence>
<organism evidence="1 2">
    <name type="scientific">Pseudocercospora musae</name>
    <dbReference type="NCBI Taxonomy" id="113226"/>
    <lineage>
        <taxon>Eukaryota</taxon>
        <taxon>Fungi</taxon>
        <taxon>Dikarya</taxon>
        <taxon>Ascomycota</taxon>
        <taxon>Pezizomycotina</taxon>
        <taxon>Dothideomycetes</taxon>
        <taxon>Dothideomycetidae</taxon>
        <taxon>Mycosphaerellales</taxon>
        <taxon>Mycosphaerellaceae</taxon>
        <taxon>Pseudocercospora</taxon>
    </lineage>
</organism>
<dbReference type="AlphaFoldDB" id="A0A139H104"/>
<protein>
    <submittedName>
        <fullName evidence="1">Uncharacterized protein</fullName>
    </submittedName>
</protein>
<proteinExistence type="predicted"/>
<dbReference type="Proteomes" id="UP000073492">
    <property type="component" value="Unassembled WGS sequence"/>
</dbReference>
<name>A0A139H104_9PEZI</name>
<evidence type="ECO:0000313" key="1">
    <source>
        <dbReference type="EMBL" id="KXS96091.1"/>
    </source>
</evidence>
<keyword evidence="2" id="KW-1185">Reference proteome</keyword>
<comment type="caution">
    <text evidence="1">The sequence shown here is derived from an EMBL/GenBank/DDBJ whole genome shotgun (WGS) entry which is preliminary data.</text>
</comment>
<dbReference type="EMBL" id="LFZO01000849">
    <property type="protein sequence ID" value="KXS96091.1"/>
    <property type="molecule type" value="Genomic_DNA"/>
</dbReference>
<accession>A0A139H104</accession>